<dbReference type="EnsemblMetazoa" id="HelroT163563">
    <property type="protein sequence ID" value="HelroP163563"/>
    <property type="gene ID" value="HelroG163563"/>
</dbReference>
<dbReference type="RefSeq" id="XP_009025650.1">
    <property type="nucleotide sequence ID" value="XM_009027402.1"/>
</dbReference>
<keyword evidence="3" id="KW-1185">Reference proteome</keyword>
<dbReference type="KEGG" id="hro:HELRODRAFT_163563"/>
<protein>
    <submittedName>
        <fullName evidence="1 2">Uncharacterized protein</fullName>
    </submittedName>
</protein>
<dbReference type="Proteomes" id="UP000015101">
    <property type="component" value="Unassembled WGS sequence"/>
</dbReference>
<reference evidence="3" key="1">
    <citation type="submission" date="2012-12" db="EMBL/GenBank/DDBJ databases">
        <authorList>
            <person name="Hellsten U."/>
            <person name="Grimwood J."/>
            <person name="Chapman J.A."/>
            <person name="Shapiro H."/>
            <person name="Aerts A."/>
            <person name="Otillar R.P."/>
            <person name="Terry A.Y."/>
            <person name="Boore J.L."/>
            <person name="Simakov O."/>
            <person name="Marletaz F."/>
            <person name="Cho S.-J."/>
            <person name="Edsinger-Gonzales E."/>
            <person name="Havlak P."/>
            <person name="Kuo D.-H."/>
            <person name="Larsson T."/>
            <person name="Lv J."/>
            <person name="Arendt D."/>
            <person name="Savage R."/>
            <person name="Osoegawa K."/>
            <person name="de Jong P."/>
            <person name="Lindberg D.R."/>
            <person name="Seaver E.C."/>
            <person name="Weisblat D.A."/>
            <person name="Putnam N.H."/>
            <person name="Grigoriev I.V."/>
            <person name="Rokhsar D.S."/>
        </authorList>
    </citation>
    <scope>NUCLEOTIDE SEQUENCE</scope>
</reference>
<sequence>MEHAACQCSSNFYVRHALKSFDIVTLSVERFFLFCILLRGLLFYHELSTLGSKRDISYFTDHTDDHKQHHNDFKNVRIKTQLQRLRDGREAVDLLKKLDDEDPSNKCIILNMDVSNCRRVIASQLRATFVSIDSRTGSEL</sequence>
<dbReference type="CTD" id="20200126"/>
<evidence type="ECO:0000313" key="3">
    <source>
        <dbReference type="Proteomes" id="UP000015101"/>
    </source>
</evidence>
<dbReference type="EMBL" id="AMQM01001394">
    <property type="status" value="NOT_ANNOTATED_CDS"/>
    <property type="molecule type" value="Genomic_DNA"/>
</dbReference>
<accession>T1EU76</accession>
<dbReference type="AlphaFoldDB" id="T1EU76"/>
<reference evidence="2" key="3">
    <citation type="submission" date="2015-06" db="UniProtKB">
        <authorList>
            <consortium name="EnsemblMetazoa"/>
        </authorList>
    </citation>
    <scope>IDENTIFICATION</scope>
</reference>
<name>T1EU76_HELRO</name>
<evidence type="ECO:0000313" key="1">
    <source>
        <dbReference type="EMBL" id="ESN96495.1"/>
    </source>
</evidence>
<dbReference type="InParanoid" id="T1EU76"/>
<dbReference type="HOGENOM" id="CLU_1837269_0_0_1"/>
<proteinExistence type="predicted"/>
<gene>
    <name evidence="2" type="primary">20200126</name>
    <name evidence="1" type="ORF">HELRODRAFT_163563</name>
</gene>
<reference evidence="1 3" key="2">
    <citation type="journal article" date="2013" name="Nature">
        <title>Insights into bilaterian evolution from three spiralian genomes.</title>
        <authorList>
            <person name="Simakov O."/>
            <person name="Marletaz F."/>
            <person name="Cho S.J."/>
            <person name="Edsinger-Gonzales E."/>
            <person name="Havlak P."/>
            <person name="Hellsten U."/>
            <person name="Kuo D.H."/>
            <person name="Larsson T."/>
            <person name="Lv J."/>
            <person name="Arendt D."/>
            <person name="Savage R."/>
            <person name="Osoegawa K."/>
            <person name="de Jong P."/>
            <person name="Grimwood J."/>
            <person name="Chapman J.A."/>
            <person name="Shapiro H."/>
            <person name="Aerts A."/>
            <person name="Otillar R.P."/>
            <person name="Terry A.Y."/>
            <person name="Boore J.L."/>
            <person name="Grigoriev I.V."/>
            <person name="Lindberg D.R."/>
            <person name="Seaver E.C."/>
            <person name="Weisblat D.A."/>
            <person name="Putnam N.H."/>
            <person name="Rokhsar D.S."/>
        </authorList>
    </citation>
    <scope>NUCLEOTIDE SEQUENCE</scope>
</reference>
<organism evidence="2 3">
    <name type="scientific">Helobdella robusta</name>
    <name type="common">Californian leech</name>
    <dbReference type="NCBI Taxonomy" id="6412"/>
    <lineage>
        <taxon>Eukaryota</taxon>
        <taxon>Metazoa</taxon>
        <taxon>Spiralia</taxon>
        <taxon>Lophotrochozoa</taxon>
        <taxon>Annelida</taxon>
        <taxon>Clitellata</taxon>
        <taxon>Hirudinea</taxon>
        <taxon>Rhynchobdellida</taxon>
        <taxon>Glossiphoniidae</taxon>
        <taxon>Helobdella</taxon>
    </lineage>
</organism>
<evidence type="ECO:0000313" key="2">
    <source>
        <dbReference type="EnsemblMetazoa" id="HelroP163563"/>
    </source>
</evidence>
<dbReference type="GeneID" id="20200126"/>
<dbReference type="EMBL" id="KB097495">
    <property type="protein sequence ID" value="ESN96495.1"/>
    <property type="molecule type" value="Genomic_DNA"/>
</dbReference>